<evidence type="ECO:0000313" key="4">
    <source>
        <dbReference type="EMBL" id="KAA1257643.1"/>
    </source>
</evidence>
<feature type="transmembrane region" description="Helical" evidence="3">
    <location>
        <begin position="153"/>
        <end position="173"/>
    </location>
</feature>
<feature type="region of interest" description="Disordered" evidence="2">
    <location>
        <begin position="1526"/>
        <end position="1719"/>
    </location>
</feature>
<gene>
    <name evidence="4" type="ORF">LF1_01310</name>
</gene>
<feature type="compositionally biased region" description="Polar residues" evidence="2">
    <location>
        <begin position="1543"/>
        <end position="1554"/>
    </location>
</feature>
<feature type="region of interest" description="Disordered" evidence="2">
    <location>
        <begin position="1500"/>
        <end position="1519"/>
    </location>
</feature>
<keyword evidence="3" id="KW-0812">Transmembrane</keyword>
<dbReference type="EMBL" id="VRLW01000001">
    <property type="protein sequence ID" value="KAA1257643.1"/>
    <property type="molecule type" value="Genomic_DNA"/>
</dbReference>
<organism evidence="4 5">
    <name type="scientific">Rubripirellula obstinata</name>
    <dbReference type="NCBI Taxonomy" id="406547"/>
    <lineage>
        <taxon>Bacteria</taxon>
        <taxon>Pseudomonadati</taxon>
        <taxon>Planctomycetota</taxon>
        <taxon>Planctomycetia</taxon>
        <taxon>Pirellulales</taxon>
        <taxon>Pirellulaceae</taxon>
        <taxon>Rubripirellula</taxon>
    </lineage>
</organism>
<dbReference type="RefSeq" id="WP_068263506.1">
    <property type="nucleotide sequence ID" value="NZ_LWSK01000048.1"/>
</dbReference>
<proteinExistence type="predicted"/>
<feature type="compositionally biased region" description="Basic and acidic residues" evidence="2">
    <location>
        <begin position="1357"/>
        <end position="1377"/>
    </location>
</feature>
<evidence type="ECO:0000256" key="1">
    <source>
        <dbReference type="SAM" id="Coils"/>
    </source>
</evidence>
<feature type="compositionally biased region" description="Acidic residues" evidence="2">
    <location>
        <begin position="1654"/>
        <end position="1666"/>
    </location>
</feature>
<name>A0A5B1CDV4_9BACT</name>
<keyword evidence="5" id="KW-1185">Reference proteome</keyword>
<protein>
    <submittedName>
        <fullName evidence="4">Uncharacterized protein</fullName>
    </submittedName>
</protein>
<evidence type="ECO:0000256" key="3">
    <source>
        <dbReference type="SAM" id="Phobius"/>
    </source>
</evidence>
<comment type="caution">
    <text evidence="4">The sequence shown here is derived from an EMBL/GenBank/DDBJ whole genome shotgun (WGS) entry which is preliminary data.</text>
</comment>
<accession>A0A5B1CDV4</accession>
<feature type="compositionally biased region" description="Pro residues" evidence="2">
    <location>
        <begin position="1678"/>
        <end position="1688"/>
    </location>
</feature>
<feature type="coiled-coil region" evidence="1">
    <location>
        <begin position="1135"/>
        <end position="1176"/>
    </location>
</feature>
<dbReference type="Proteomes" id="UP000322699">
    <property type="component" value="Unassembled WGS sequence"/>
</dbReference>
<feature type="compositionally biased region" description="Basic and acidic residues" evidence="2">
    <location>
        <begin position="1505"/>
        <end position="1517"/>
    </location>
</feature>
<keyword evidence="3" id="KW-1133">Transmembrane helix</keyword>
<feature type="region of interest" description="Disordered" evidence="2">
    <location>
        <begin position="1357"/>
        <end position="1378"/>
    </location>
</feature>
<keyword evidence="3" id="KW-0472">Membrane</keyword>
<sequence>MDTESNELSPATASVLRRFAARRTRLIWVRALAVGLLALALTMAVVMLVDYRWVLPTGTRLLISLIGYLVTVAAMWWTSLRFLKLNDQYELARQLESVDPRLREDLLSAVELSGGDGANGSFEFRERLQRVVALRAAGMDVAKLLPMDLLKSWLTAAAIVGGLTAVLLLIPPLQIGRRIARAMLPGLAIERASFTEVKIIEPDPASGFVAHGDAVGIIAEVSNLTRLGWGQWISEDGVWLQYQSGDAKSSKIEMTPRAVDASVDQAIGDGNEFAANLMMGQSPVRYRIIAGDAVTLWNTLTPQSRPRVAAFSVEYDYPVYSKLPVETVLQDHGDLRAVVGTRATVTVEFDEPVSDALFRMGNRRREINLTSIDGSTTRYKALLPIESPGEYQVDAVSRRSGLSNPFGRRYSIVPLVDSPPIVRWDESMPASRVVSPIEVVSLAAEVVDDIPIERVLQKTIVNGEALDAVPVDLGQASRKHAMSWQWDLFALGRTLSVGDIVQTRLVAIDRRGQMSDSEMIEFLVAEKGFDSQRHDSLDRLHRLANLIHRWFKQAKPATESFDGDDQNWDELQLLTDSLIATIQTELALASDQDIGNKLDLSEPLEQVGNAIVDWNARMTMLRIAGNNGNGQQAEIERLSRQLDLIDEDVRALFSHAMTVGLISDAIAMRRTMTPLLNPESGIPAARYGRYLNVVSGRLVAMESMIQTYSSGLQESTLEHIEKWRKWSDRWTTELDDLAGKEIATGDEARMMLDRLNLFDLELRQQTRHSILDGRLASTMSQTTRELDRTTQSVGEATAKVAERLSEEVVAALLEKVSSEVSLHRQLPDVDLRYAADLNLFKRATEAVSVDGFDQQVHREIASAIEVLSAAHRVEAGRRLVARLASAEQRLSDTALARVDHPAQLERFSTRMEHSIGLLKSAGIDWSLLKPIDETRFAADYAQARDRITRRRWSDDAMQSAAGSLGEIREQLKRSLVALSPVIDEARRVLLKYAPTIAELANAAEAEVKQDDTTEKTDDVVEALHDFANTADLIDPGQRELSRDADSAAAQIQVAKRNAELSEPSDSDDAMQQLADILRATAEHFDNADKGKDLAESREELRRREQEMNLQDDLNQLSKRTEAIADAAAKTPEEFLKQLEQQLRQNEDMQNELNEIADRAQQAIEDDLERLASDENEINRSLEASDPEILERKRRMSREMVAANRKLTTIKEALVAGAERSSNWGNLGETGDDLQQAQSELADAMEILGSAEGEKDTLDSIRQTATRAAEAIAGIAERMNDVAGEAGKQIDENLHQNEAARAQQQQSLQRFERDARRKQISGERIVESLWKGVQNAAKQRERMNHRLQSVLQQQAKQLRKDAEKLDADSETLSQREQRQQQLDTLQAKANEVERKTKAAEETKDFARTRIEQAADQRRKLERERLEPLDKPNPAAQLAQRMANAAKDELRKLESLLGDVADEMDASDDLMADPDQAKELVQRQADISEDIQSAADHLRRIARHQKRLGETQRAEKLSDVAEEIELGAKVASENAESDLRDASKSPEQSPQANRQIVETAKEINDVNAKLAAPENSDAGEGDGDSGASASRSDRQLAQTLDELDRSIAKPDATPESAGEASPTLSSALESVAQQVARRRQQSTESSTDERPLPENSTDEPAGEPAEGEVEGKDGGEGMPGDPPVNPPGGPSVPIDGIELGGSEWGQLRSRRDENAGQANRALVPNQYRREIEAYFRAIASGQGESR</sequence>
<reference evidence="4 5" key="1">
    <citation type="submission" date="2019-08" db="EMBL/GenBank/DDBJ databases">
        <title>Deep-cultivation of Planctomycetes and their phenomic and genomic characterization uncovers novel biology.</title>
        <authorList>
            <person name="Wiegand S."/>
            <person name="Jogler M."/>
            <person name="Boedeker C."/>
            <person name="Pinto D."/>
            <person name="Vollmers J."/>
            <person name="Rivas-Marin E."/>
            <person name="Kohn T."/>
            <person name="Peeters S.H."/>
            <person name="Heuer A."/>
            <person name="Rast P."/>
            <person name="Oberbeckmann S."/>
            <person name="Bunk B."/>
            <person name="Jeske O."/>
            <person name="Meyerdierks A."/>
            <person name="Storesund J.E."/>
            <person name="Kallscheuer N."/>
            <person name="Luecker S."/>
            <person name="Lage O.M."/>
            <person name="Pohl T."/>
            <person name="Merkel B.J."/>
            <person name="Hornburger P."/>
            <person name="Mueller R.-W."/>
            <person name="Bruemmer F."/>
            <person name="Labrenz M."/>
            <person name="Spormann A.M."/>
            <person name="Op Den Camp H."/>
            <person name="Overmann J."/>
            <person name="Amann R."/>
            <person name="Jetten M.S.M."/>
            <person name="Mascher T."/>
            <person name="Medema M.H."/>
            <person name="Devos D.P."/>
            <person name="Kaster A.-K."/>
            <person name="Ovreas L."/>
            <person name="Rohde M."/>
            <person name="Galperin M.Y."/>
            <person name="Jogler C."/>
        </authorList>
    </citation>
    <scope>NUCLEOTIDE SEQUENCE [LARGE SCALE GENOMIC DNA]</scope>
    <source>
        <strain evidence="4 5">LF1</strain>
    </source>
</reference>
<evidence type="ECO:0000313" key="5">
    <source>
        <dbReference type="Proteomes" id="UP000322699"/>
    </source>
</evidence>
<feature type="transmembrane region" description="Helical" evidence="3">
    <location>
        <begin position="61"/>
        <end position="83"/>
    </location>
</feature>
<feature type="transmembrane region" description="Helical" evidence="3">
    <location>
        <begin position="27"/>
        <end position="49"/>
    </location>
</feature>
<evidence type="ECO:0000256" key="2">
    <source>
        <dbReference type="SAM" id="MobiDB-lite"/>
    </source>
</evidence>
<keyword evidence="1" id="KW-0175">Coiled coil</keyword>